<name>A0A8G1VTI9_9EURO</name>
<dbReference type="Proteomes" id="UP000249526">
    <property type="component" value="Unassembled WGS sequence"/>
</dbReference>
<keyword evidence="3" id="KW-1185">Reference proteome</keyword>
<keyword evidence="1" id="KW-0472">Membrane</keyword>
<dbReference type="GeneID" id="37162618"/>
<protein>
    <submittedName>
        <fullName evidence="2">Uncharacterized protein</fullName>
    </submittedName>
</protein>
<keyword evidence="1" id="KW-1133">Transmembrane helix</keyword>
<dbReference type="RefSeq" id="XP_025519775.1">
    <property type="nucleotide sequence ID" value="XM_025659216.1"/>
</dbReference>
<feature type="transmembrane region" description="Helical" evidence="1">
    <location>
        <begin position="12"/>
        <end position="32"/>
    </location>
</feature>
<evidence type="ECO:0000313" key="3">
    <source>
        <dbReference type="Proteomes" id="UP000249526"/>
    </source>
</evidence>
<dbReference type="EMBL" id="KZ825055">
    <property type="protein sequence ID" value="RAH61853.1"/>
    <property type="molecule type" value="Genomic_DNA"/>
</dbReference>
<evidence type="ECO:0000313" key="2">
    <source>
        <dbReference type="EMBL" id="RAH61853.1"/>
    </source>
</evidence>
<dbReference type="AlphaFoldDB" id="A0A8G1VTI9"/>
<sequence>MQLLSALQAGLGWLYLLYTTIRCVCMMLRALLLRPSHYNKLSITNRPTDRPPDPPFLQLASTYLLTNKYL</sequence>
<reference evidence="2 3" key="1">
    <citation type="submission" date="2018-02" db="EMBL/GenBank/DDBJ databases">
        <title>The genomes of Aspergillus section Nigri reveals drivers in fungal speciation.</title>
        <authorList>
            <consortium name="DOE Joint Genome Institute"/>
            <person name="Vesth T.C."/>
            <person name="Nybo J."/>
            <person name="Theobald S."/>
            <person name="Brandl J."/>
            <person name="Frisvad J.C."/>
            <person name="Nielsen K.F."/>
            <person name="Lyhne E.K."/>
            <person name="Kogle M.E."/>
            <person name="Kuo A."/>
            <person name="Riley R."/>
            <person name="Clum A."/>
            <person name="Nolan M."/>
            <person name="Lipzen A."/>
            <person name="Salamov A."/>
            <person name="Henrissat B."/>
            <person name="Wiebenga A."/>
            <person name="De vries R.P."/>
            <person name="Grigoriev I.V."/>
            <person name="Mortensen U.H."/>
            <person name="Andersen M.R."/>
            <person name="Baker S.E."/>
        </authorList>
    </citation>
    <scope>NUCLEOTIDE SEQUENCE [LARGE SCALE GENOMIC DNA]</scope>
    <source>
        <strain evidence="2 3">CBS 112811</strain>
    </source>
</reference>
<organism evidence="2 3">
    <name type="scientific">Aspergillus piperis CBS 112811</name>
    <dbReference type="NCBI Taxonomy" id="1448313"/>
    <lineage>
        <taxon>Eukaryota</taxon>
        <taxon>Fungi</taxon>
        <taxon>Dikarya</taxon>
        <taxon>Ascomycota</taxon>
        <taxon>Pezizomycotina</taxon>
        <taxon>Eurotiomycetes</taxon>
        <taxon>Eurotiomycetidae</taxon>
        <taxon>Eurotiales</taxon>
        <taxon>Aspergillaceae</taxon>
        <taxon>Aspergillus</taxon>
        <taxon>Aspergillus subgen. Circumdati</taxon>
    </lineage>
</organism>
<evidence type="ECO:0000256" key="1">
    <source>
        <dbReference type="SAM" id="Phobius"/>
    </source>
</evidence>
<accession>A0A8G1VTI9</accession>
<gene>
    <name evidence="2" type="ORF">BO85DRAFT_445255</name>
</gene>
<keyword evidence="1" id="KW-0812">Transmembrane</keyword>
<proteinExistence type="predicted"/>